<proteinExistence type="predicted"/>
<sequence length="360" mass="40746">MKISEKSKYLKKAGDLSSLYGIRDITYNSGKAKGVHAYEVKNGNQLNLSVFADRGLDIPMLEFKGKNIGFLAKSGISSPFSYCYTHDGTDSFLRQFAGGFLTTCGITFSGAACVDEGEKLPLHGRISNTVAENVYVCQEEEEDEVILKLCGDIREARLFGENMVLHRKILVYTESNRVKIHDIVENQGFQKQPVLMIYHVNFGYPMLDTGARMYFSSEKVQPQTEFARKGMPLYDIVEEPEDNREEQCYYHTGQKDPENSFAMLHNEKLEIAAVIKYDARQCPVLCEWKSMQSGDYALGLEPTTSGTKGRAEVRKAGELREIGGQETCEFHLEFLFLDRSKDIKYWSSLCKESRRLPGGF</sequence>
<dbReference type="RefSeq" id="WP_109711460.1">
    <property type="nucleotide sequence ID" value="NZ_QGDS01000006.1"/>
</dbReference>
<dbReference type="InterPro" id="IPR014718">
    <property type="entry name" value="GH-type_carb-bd"/>
</dbReference>
<dbReference type="EMBL" id="UHJJ01000006">
    <property type="protein sequence ID" value="SUQ14516.1"/>
    <property type="molecule type" value="Genomic_DNA"/>
</dbReference>
<evidence type="ECO:0000313" key="2">
    <source>
        <dbReference type="Proteomes" id="UP000254051"/>
    </source>
</evidence>
<dbReference type="GO" id="GO:0030246">
    <property type="term" value="F:carbohydrate binding"/>
    <property type="evidence" value="ECO:0007669"/>
    <property type="project" value="InterPro"/>
</dbReference>
<dbReference type="OrthoDB" id="9791280at2"/>
<dbReference type="Gene3D" id="2.70.98.10">
    <property type="match status" value="1"/>
</dbReference>
<name>A0A315ZY10_9FIRM</name>
<dbReference type="Proteomes" id="UP000254051">
    <property type="component" value="Unassembled WGS sequence"/>
</dbReference>
<evidence type="ECO:0008006" key="3">
    <source>
        <dbReference type="Google" id="ProtNLM"/>
    </source>
</evidence>
<organism evidence="1 2">
    <name type="scientific">Faecalicatena contorta</name>
    <dbReference type="NCBI Taxonomy" id="39482"/>
    <lineage>
        <taxon>Bacteria</taxon>
        <taxon>Bacillati</taxon>
        <taxon>Bacillota</taxon>
        <taxon>Clostridia</taxon>
        <taxon>Lachnospirales</taxon>
        <taxon>Lachnospiraceae</taxon>
        <taxon>Faecalicatena</taxon>
    </lineage>
</organism>
<keyword evidence="2" id="KW-1185">Reference proteome</keyword>
<protein>
    <recommendedName>
        <fullName evidence="3">Galactose mutarotase</fullName>
    </recommendedName>
</protein>
<dbReference type="CDD" id="cd09023">
    <property type="entry name" value="Aldose_epim_Ec_c4013"/>
    <property type="match status" value="1"/>
</dbReference>
<gene>
    <name evidence="1" type="ORF">SAMN05216529_106209</name>
</gene>
<dbReference type="InterPro" id="IPR027839">
    <property type="entry name" value="DUF4432"/>
</dbReference>
<reference evidence="2" key="1">
    <citation type="submission" date="2017-07" db="EMBL/GenBank/DDBJ databases">
        <authorList>
            <person name="Varghese N."/>
            <person name="Submissions S."/>
        </authorList>
    </citation>
    <scope>NUCLEOTIDE SEQUENCE [LARGE SCALE GENOMIC DNA]</scope>
    <source>
        <strain evidence="2">NLAE-zl-C134</strain>
    </source>
</reference>
<accession>A0A315ZY10</accession>
<dbReference type="AlphaFoldDB" id="A0A315ZY10"/>
<dbReference type="Pfam" id="PF14486">
    <property type="entry name" value="DUF4432"/>
    <property type="match status" value="1"/>
</dbReference>
<evidence type="ECO:0000313" key="1">
    <source>
        <dbReference type="EMBL" id="SUQ14516.1"/>
    </source>
</evidence>